<organism evidence="3 4">
    <name type="scientific">Besnoitia besnoiti</name>
    <name type="common">Apicomplexan protozoan</name>
    <dbReference type="NCBI Taxonomy" id="94643"/>
    <lineage>
        <taxon>Eukaryota</taxon>
        <taxon>Sar</taxon>
        <taxon>Alveolata</taxon>
        <taxon>Apicomplexa</taxon>
        <taxon>Conoidasida</taxon>
        <taxon>Coccidia</taxon>
        <taxon>Eucoccidiorida</taxon>
        <taxon>Eimeriorina</taxon>
        <taxon>Sarcocystidae</taxon>
        <taxon>Besnoitia</taxon>
    </lineage>
</organism>
<keyword evidence="1" id="KW-0677">Repeat</keyword>
<evidence type="ECO:0000256" key="1">
    <source>
        <dbReference type="ARBA" id="ARBA00022737"/>
    </source>
</evidence>
<evidence type="ECO:0000313" key="4">
    <source>
        <dbReference type="Proteomes" id="UP000224006"/>
    </source>
</evidence>
<dbReference type="EMBL" id="NWUJ01000005">
    <property type="protein sequence ID" value="PFH35412.1"/>
    <property type="molecule type" value="Genomic_DNA"/>
</dbReference>
<keyword evidence="4" id="KW-1185">Reference proteome</keyword>
<reference evidence="3 4" key="1">
    <citation type="submission" date="2017-09" db="EMBL/GenBank/DDBJ databases">
        <title>Genome sequencing of Besnoitia besnoiti strain Bb-Ger1.</title>
        <authorList>
            <person name="Schares G."/>
            <person name="Venepally P."/>
            <person name="Lorenzi H.A."/>
        </authorList>
    </citation>
    <scope>NUCLEOTIDE SEQUENCE [LARGE SCALE GENOMIC DNA]</scope>
    <source>
        <strain evidence="3 4">Bb-Ger1</strain>
    </source>
</reference>
<feature type="region of interest" description="Disordered" evidence="2">
    <location>
        <begin position="39"/>
        <end position="66"/>
    </location>
</feature>
<protein>
    <submittedName>
        <fullName evidence="3">MORN repeat-containing protein</fullName>
    </submittedName>
</protein>
<gene>
    <name evidence="3" type="ORF">BESB_062990</name>
</gene>
<dbReference type="STRING" id="94643.A0A2A9MJ55"/>
<dbReference type="SUPFAM" id="SSF82185">
    <property type="entry name" value="Histone H3 K4-specific methyltransferase SET7/9 N-terminal domain"/>
    <property type="match status" value="2"/>
</dbReference>
<dbReference type="OrthoDB" id="333000at2759"/>
<comment type="caution">
    <text evidence="3">The sequence shown here is derived from an EMBL/GenBank/DDBJ whole genome shotgun (WGS) entry which is preliminary data.</text>
</comment>
<evidence type="ECO:0000256" key="2">
    <source>
        <dbReference type="SAM" id="MobiDB-lite"/>
    </source>
</evidence>
<sequence>MGAVVSTCHWADRCPELTRWVDRLCGFQPDKTLQAEVETQAEEISIPENAPAEGGSADGDPDESPDAYEAVIYEGGYKDGKRHGFGVLVRRCGSRYEGYFLDDAANGHGKFTHPSGDIYEGQWKYNKAHGVGKFIHADGSSYEGQWVEDVQEGLGREEWADGSLYEGTYKGGLKSGRGRFIWPDGSSYEGEFLENDIHGEGTYTWSDGKIYTGQWERNHMRGYGRMTFPDGRVHEGEYADDRKHGKGFMVWPDGRSVEHEWRDGKQVPGVGIIRDATNKALQDANDADPSRFRKTVSAGAPAATEAASASAAPAYDPRKTALAGGSQQGQGVSTKKSSKGREATGFRAFAKRSSLAAVARLTSLERSGSGKKRAAVASLFSSGRKKAGSA</sequence>
<dbReference type="Gene3D" id="2.20.110.10">
    <property type="entry name" value="Histone H3 K4-specific methyltransferase SET7/9 N-terminal domain"/>
    <property type="match status" value="4"/>
</dbReference>
<dbReference type="KEGG" id="bbes:BESB_062990"/>
<feature type="region of interest" description="Disordered" evidence="2">
    <location>
        <begin position="362"/>
        <end position="390"/>
    </location>
</feature>
<dbReference type="Pfam" id="PF02493">
    <property type="entry name" value="MORN"/>
    <property type="match status" value="8"/>
</dbReference>
<proteinExistence type="predicted"/>
<feature type="compositionally biased region" description="Low complexity" evidence="2">
    <location>
        <begin position="305"/>
        <end position="314"/>
    </location>
</feature>
<dbReference type="PANTHER" id="PTHR23084">
    <property type="entry name" value="PHOSPHATIDYLINOSITOL-4-PHOSPHATE 5-KINASE RELATED"/>
    <property type="match status" value="1"/>
</dbReference>
<dbReference type="GeneID" id="40311227"/>
<dbReference type="RefSeq" id="XP_029219421.1">
    <property type="nucleotide sequence ID" value="XM_029364713.1"/>
</dbReference>
<dbReference type="PANTHER" id="PTHR23084:SF179">
    <property type="entry name" value="OS10G0565000 PROTEIN"/>
    <property type="match status" value="1"/>
</dbReference>
<name>A0A2A9MJ55_BESBE</name>
<dbReference type="SMART" id="SM00698">
    <property type="entry name" value="MORN"/>
    <property type="match status" value="8"/>
</dbReference>
<dbReference type="AlphaFoldDB" id="A0A2A9MJ55"/>
<dbReference type="VEuPathDB" id="ToxoDB:BESB_062990"/>
<accession>A0A2A9MJ55</accession>
<dbReference type="Proteomes" id="UP000224006">
    <property type="component" value="Chromosome V"/>
</dbReference>
<evidence type="ECO:0000313" key="3">
    <source>
        <dbReference type="EMBL" id="PFH35412.1"/>
    </source>
</evidence>
<dbReference type="InterPro" id="IPR003409">
    <property type="entry name" value="MORN"/>
</dbReference>
<feature type="region of interest" description="Disordered" evidence="2">
    <location>
        <begin position="305"/>
        <end position="346"/>
    </location>
</feature>